<gene>
    <name evidence="2" type="ORF">QBC47DRAFT_377684</name>
</gene>
<evidence type="ECO:0000313" key="2">
    <source>
        <dbReference type="EMBL" id="KAK1756806.1"/>
    </source>
</evidence>
<evidence type="ECO:0000313" key="3">
    <source>
        <dbReference type="Proteomes" id="UP001239445"/>
    </source>
</evidence>
<dbReference type="EMBL" id="MU839831">
    <property type="protein sequence ID" value="KAK1756806.1"/>
    <property type="molecule type" value="Genomic_DNA"/>
</dbReference>
<organism evidence="2 3">
    <name type="scientific">Echria macrotheca</name>
    <dbReference type="NCBI Taxonomy" id="438768"/>
    <lineage>
        <taxon>Eukaryota</taxon>
        <taxon>Fungi</taxon>
        <taxon>Dikarya</taxon>
        <taxon>Ascomycota</taxon>
        <taxon>Pezizomycotina</taxon>
        <taxon>Sordariomycetes</taxon>
        <taxon>Sordariomycetidae</taxon>
        <taxon>Sordariales</taxon>
        <taxon>Schizotheciaceae</taxon>
        <taxon>Echria</taxon>
    </lineage>
</organism>
<evidence type="ECO:0000256" key="1">
    <source>
        <dbReference type="SAM" id="MobiDB-lite"/>
    </source>
</evidence>
<name>A0AAJ0F6F7_9PEZI</name>
<dbReference type="AlphaFoldDB" id="A0AAJ0F6F7"/>
<accession>A0AAJ0F6F7</accession>
<keyword evidence="3" id="KW-1185">Reference proteome</keyword>
<protein>
    <submittedName>
        <fullName evidence="2">Uncharacterized protein</fullName>
    </submittedName>
</protein>
<comment type="caution">
    <text evidence="2">The sequence shown here is derived from an EMBL/GenBank/DDBJ whole genome shotgun (WGS) entry which is preliminary data.</text>
</comment>
<dbReference type="Proteomes" id="UP001239445">
    <property type="component" value="Unassembled WGS sequence"/>
</dbReference>
<sequence>MCGEHGKLERNIAPPPSRDATIRQLCLDEWARRHVPLLAPSADYLPDHIARPPECQHAARASTTWILSLACSGQTLQLPKAVGSAANDQLHLLSSVPFRRSTAGKAYHVKSGYMDINCWLAKFPVGITAVNKVILSLAVRGMPVAGPWSMAGETHQRMLLACDVEWLCRKRKTVGGMAAIMCTSRQRSHLCGGAAATQHRPSLCYFGRRCGPFMVVVMPRSIPSHRHSKNGSLSASVWADGDAC</sequence>
<proteinExistence type="predicted"/>
<feature type="region of interest" description="Disordered" evidence="1">
    <location>
        <begin position="223"/>
        <end position="244"/>
    </location>
</feature>
<reference evidence="2" key="1">
    <citation type="submission" date="2023-06" db="EMBL/GenBank/DDBJ databases">
        <title>Genome-scale phylogeny and comparative genomics of the fungal order Sordariales.</title>
        <authorList>
            <consortium name="Lawrence Berkeley National Laboratory"/>
            <person name="Hensen N."/>
            <person name="Bonometti L."/>
            <person name="Westerberg I."/>
            <person name="Brannstrom I.O."/>
            <person name="Guillou S."/>
            <person name="Cros-Aarteil S."/>
            <person name="Calhoun S."/>
            <person name="Haridas S."/>
            <person name="Kuo A."/>
            <person name="Mondo S."/>
            <person name="Pangilinan J."/>
            <person name="Riley R."/>
            <person name="Labutti K."/>
            <person name="Andreopoulos B."/>
            <person name="Lipzen A."/>
            <person name="Chen C."/>
            <person name="Yanf M."/>
            <person name="Daum C."/>
            <person name="Ng V."/>
            <person name="Clum A."/>
            <person name="Steindorff A."/>
            <person name="Ohm R."/>
            <person name="Martin F."/>
            <person name="Silar P."/>
            <person name="Natvig D."/>
            <person name="Lalanne C."/>
            <person name="Gautier V."/>
            <person name="Ament-Velasquez S.L."/>
            <person name="Kruys A."/>
            <person name="Hutchinson M.I."/>
            <person name="Powell A.J."/>
            <person name="Barry K."/>
            <person name="Miller A.N."/>
            <person name="Grigoriev I.V."/>
            <person name="Debuchy R."/>
            <person name="Gladieux P."/>
            <person name="Thoren M.H."/>
            <person name="Johannesson H."/>
        </authorList>
    </citation>
    <scope>NUCLEOTIDE SEQUENCE</scope>
    <source>
        <strain evidence="2">PSN4</strain>
    </source>
</reference>